<dbReference type="InterPro" id="IPR005493">
    <property type="entry name" value="RraA/RraA-like"/>
</dbReference>
<keyword evidence="11" id="KW-1185">Reference proteome</keyword>
<comment type="catalytic activity">
    <reaction evidence="1 9">
        <text>4-hydroxy-4-methyl-2-oxoglutarate = 2 pyruvate</text>
        <dbReference type="Rhea" id="RHEA:22748"/>
        <dbReference type="ChEBI" id="CHEBI:15361"/>
        <dbReference type="ChEBI" id="CHEBI:58276"/>
        <dbReference type="EC" id="4.1.3.17"/>
    </reaction>
</comment>
<proteinExistence type="inferred from homology"/>
<protein>
    <recommendedName>
        <fullName evidence="9">4-hydroxy-4-methyl-2-oxoglutarate aldolase</fullName>
        <shortName evidence="9">HMG aldolase</shortName>
        <ecNumber evidence="9">4.1.1.112</ecNumber>
        <ecNumber evidence="9">4.1.3.17</ecNumber>
    </recommendedName>
    <alternativeName>
        <fullName evidence="9">Oxaloacetate decarboxylase</fullName>
    </alternativeName>
</protein>
<evidence type="ECO:0000256" key="6">
    <source>
        <dbReference type="ARBA" id="ARBA00023239"/>
    </source>
</evidence>
<gene>
    <name evidence="10" type="primary">rraA</name>
    <name evidence="10" type="ORF">JJE72_01745</name>
</gene>
<name>A0ABS1JYF0_9MICC</name>
<comment type="cofactor">
    <cofactor evidence="2 9">
        <name>a divalent metal cation</name>
        <dbReference type="ChEBI" id="CHEBI:60240"/>
    </cofactor>
</comment>
<evidence type="ECO:0000256" key="8">
    <source>
        <dbReference type="ARBA" id="ARBA00047973"/>
    </source>
</evidence>
<dbReference type="Pfam" id="PF03737">
    <property type="entry name" value="RraA-like"/>
    <property type="match status" value="1"/>
</dbReference>
<evidence type="ECO:0000256" key="2">
    <source>
        <dbReference type="ARBA" id="ARBA00001968"/>
    </source>
</evidence>
<dbReference type="NCBIfam" id="TIGR01935">
    <property type="entry name" value="NOT-MenG"/>
    <property type="match status" value="1"/>
</dbReference>
<evidence type="ECO:0000256" key="5">
    <source>
        <dbReference type="ARBA" id="ARBA00022723"/>
    </source>
</evidence>
<comment type="similarity">
    <text evidence="3 9">Belongs to the class II aldolase/RraA-like family.</text>
</comment>
<dbReference type="Gene3D" id="3.50.30.40">
    <property type="entry name" value="Ribonuclease E inhibitor RraA/RraA-like"/>
    <property type="match status" value="1"/>
</dbReference>
<dbReference type="InterPro" id="IPR036704">
    <property type="entry name" value="RraA/RraA-like_sf"/>
</dbReference>
<evidence type="ECO:0000313" key="10">
    <source>
        <dbReference type="EMBL" id="MBL0704228.1"/>
    </source>
</evidence>
<evidence type="ECO:0000256" key="7">
    <source>
        <dbReference type="ARBA" id="ARBA00025046"/>
    </source>
</evidence>
<evidence type="ECO:0000313" key="11">
    <source>
        <dbReference type="Proteomes" id="UP000639051"/>
    </source>
</evidence>
<accession>A0ABS1JYF0</accession>
<comment type="caution">
    <text evidence="10">The sequence shown here is derived from an EMBL/GenBank/DDBJ whole genome shotgun (WGS) entry which is preliminary data.</text>
</comment>
<keyword evidence="5 9" id="KW-0479">Metal-binding</keyword>
<dbReference type="NCBIfam" id="NF006875">
    <property type="entry name" value="PRK09372.1"/>
    <property type="match status" value="1"/>
</dbReference>
<comment type="catalytic activity">
    <reaction evidence="8 9">
        <text>oxaloacetate + H(+) = pyruvate + CO2</text>
        <dbReference type="Rhea" id="RHEA:15641"/>
        <dbReference type="ChEBI" id="CHEBI:15361"/>
        <dbReference type="ChEBI" id="CHEBI:15378"/>
        <dbReference type="ChEBI" id="CHEBI:16452"/>
        <dbReference type="ChEBI" id="CHEBI:16526"/>
        <dbReference type="EC" id="4.1.1.112"/>
    </reaction>
</comment>
<dbReference type="EC" id="4.1.1.112" evidence="9"/>
<evidence type="ECO:0000256" key="1">
    <source>
        <dbReference type="ARBA" id="ARBA00001342"/>
    </source>
</evidence>
<dbReference type="SUPFAM" id="SSF89562">
    <property type="entry name" value="RraA-like"/>
    <property type="match status" value="1"/>
</dbReference>
<dbReference type="CDD" id="cd16841">
    <property type="entry name" value="RraA_family"/>
    <property type="match status" value="1"/>
</dbReference>
<dbReference type="RefSeq" id="WP_189695356.1">
    <property type="nucleotide sequence ID" value="NZ_BNCM01000026.1"/>
</dbReference>
<comment type="subunit">
    <text evidence="4 9">Homotrimer.</text>
</comment>
<sequence>MTTQQTELSTADLYDEYGEQLQSVSTQFQSFGGRARFHGPVRTLKCHEDNLLLKQTLAAPGDGAILVVDGGGSLRCELLGGNMAAQALENGWTGVIVNGAIRDRAELAALPFGVKALGSNPRKGTKTGAGETDLDVAFGGAVFRPGATVYCDEDGILVQR</sequence>
<evidence type="ECO:0000256" key="3">
    <source>
        <dbReference type="ARBA" id="ARBA00008621"/>
    </source>
</evidence>
<evidence type="ECO:0000256" key="4">
    <source>
        <dbReference type="ARBA" id="ARBA00011233"/>
    </source>
</evidence>
<evidence type="ECO:0000256" key="9">
    <source>
        <dbReference type="RuleBase" id="RU004338"/>
    </source>
</evidence>
<dbReference type="Proteomes" id="UP000639051">
    <property type="component" value="Unassembled WGS sequence"/>
</dbReference>
<dbReference type="PANTHER" id="PTHR33254:SF4">
    <property type="entry name" value="4-HYDROXY-4-METHYL-2-OXOGLUTARATE ALDOLASE 3-RELATED"/>
    <property type="match status" value="1"/>
</dbReference>
<comment type="function">
    <text evidence="7 9">Catalyzes the aldol cleavage of 4-hydroxy-4-methyl-2-oxoglutarate (HMG) into 2 molecules of pyruvate. Also contains a secondary oxaloacetate (OAA) decarboxylase activity due to the common pyruvate enolate transition state formed following C-C bond cleavage in the retro-aldol and decarboxylation reactions.</text>
</comment>
<dbReference type="PANTHER" id="PTHR33254">
    <property type="entry name" value="4-HYDROXY-4-METHYL-2-OXOGLUTARATE ALDOLASE 3-RELATED"/>
    <property type="match status" value="1"/>
</dbReference>
<dbReference type="InterPro" id="IPR010203">
    <property type="entry name" value="RraA"/>
</dbReference>
<reference evidence="10 11" key="1">
    <citation type="submission" date="2021-01" db="EMBL/GenBank/DDBJ databases">
        <title>Genome public.</title>
        <authorList>
            <person name="Liu C."/>
            <person name="Sun Q."/>
        </authorList>
    </citation>
    <scope>NUCLEOTIDE SEQUENCE [LARGE SCALE GENOMIC DNA]</scope>
    <source>
        <strain evidence="10 11">JC656</strain>
    </source>
</reference>
<keyword evidence="6 9" id="KW-0456">Lyase</keyword>
<dbReference type="EMBL" id="JAERRC010000007">
    <property type="protein sequence ID" value="MBL0704228.1"/>
    <property type="molecule type" value="Genomic_DNA"/>
</dbReference>
<organism evidence="10 11">
    <name type="scientific">Sinomonas cellulolyticus</name>
    <dbReference type="NCBI Taxonomy" id="2801916"/>
    <lineage>
        <taxon>Bacteria</taxon>
        <taxon>Bacillati</taxon>
        <taxon>Actinomycetota</taxon>
        <taxon>Actinomycetes</taxon>
        <taxon>Micrococcales</taxon>
        <taxon>Micrococcaceae</taxon>
        <taxon>Sinomonas</taxon>
    </lineage>
</organism>
<dbReference type="EC" id="4.1.3.17" evidence="9"/>